<reference evidence="1 2" key="1">
    <citation type="submission" date="2023-07" db="EMBL/GenBank/DDBJ databases">
        <title>Genomic Encyclopedia of Type Strains, Phase IV (KMG-IV): sequencing the most valuable type-strain genomes for metagenomic binning, comparative biology and taxonomic classification.</title>
        <authorList>
            <person name="Goeker M."/>
        </authorList>
    </citation>
    <scope>NUCLEOTIDE SEQUENCE [LARGE SCALE GENOMIC DNA]</scope>
    <source>
        <strain evidence="1 2">DSM 22170</strain>
    </source>
</reference>
<dbReference type="EMBL" id="JAVDQH010000005">
    <property type="protein sequence ID" value="MDR6243837.1"/>
    <property type="molecule type" value="Genomic_DNA"/>
</dbReference>
<accession>A0ABU1IZR7</accession>
<evidence type="ECO:0000313" key="1">
    <source>
        <dbReference type="EMBL" id="MDR6243837.1"/>
    </source>
</evidence>
<gene>
    <name evidence="1" type="ORF">JOC58_001730</name>
</gene>
<dbReference type="Proteomes" id="UP001185028">
    <property type="component" value="Unassembled WGS sequence"/>
</dbReference>
<evidence type="ECO:0000313" key="2">
    <source>
        <dbReference type="Proteomes" id="UP001185028"/>
    </source>
</evidence>
<comment type="caution">
    <text evidence="1">The sequence shown here is derived from an EMBL/GenBank/DDBJ whole genome shotgun (WGS) entry which is preliminary data.</text>
</comment>
<organism evidence="1 2">
    <name type="scientific">Paenibacillus hunanensis</name>
    <dbReference type="NCBI Taxonomy" id="539262"/>
    <lineage>
        <taxon>Bacteria</taxon>
        <taxon>Bacillati</taxon>
        <taxon>Bacillota</taxon>
        <taxon>Bacilli</taxon>
        <taxon>Bacillales</taxon>
        <taxon>Paenibacillaceae</taxon>
        <taxon>Paenibacillus</taxon>
    </lineage>
</organism>
<proteinExistence type="predicted"/>
<dbReference type="RefSeq" id="WP_188777023.1">
    <property type="nucleotide sequence ID" value="NZ_BMMB01000008.1"/>
</dbReference>
<dbReference type="SUPFAM" id="SSF50998">
    <property type="entry name" value="Quinoprotein alcohol dehydrogenase-like"/>
    <property type="match status" value="1"/>
</dbReference>
<dbReference type="InterPro" id="IPR015943">
    <property type="entry name" value="WD40/YVTN_repeat-like_dom_sf"/>
</dbReference>
<sequence length="615" mass="70003">MHTNDRITRLLYINEKNCFVASDVKGRLHLLDLDLNVFCTSDTTSFNSPINAIEVTDKYVITKNRRGAIAKWDINTLHPLDIYEEHNICDKTYLWEQEEPSPTAARGISVYNGKVYTNNGYGQIVVLDLESFEIIEIRNPLTNESFIDCVSTEAGELHAISETSGVLHIGNLETGDFPINIQIDESNVHGVRYDKRHHRFWATQDSGLDSDQNVANGVITIDVNGENLSFFPFSQDDVEFLLFDDDCRYVYAGGFEGYIYVFDNYEKEFRLDNIIGPFPYFIINVVFVSHDDLYVLMQNGEIVCSDSKGNIKKRSGFNGSCIWEMASHPSNDSIVYCAKEEGIEILNYELGNYDSIQIKKVSKHSNAFGINRRIRVLDDGSYVAITQGKYIYKATEIGNIEWFKRIDSVPRSLAISSTQDEVMVGTDGGHVIVLSITGEEKHYKLISKAPVWAVDYLLDQRRIMCFKDGTINIYSDVNLIEEESFQIEAFPKRIIKCTEDSVYIVGSYGLIEIDLNTKNIKNTWTELLINTKENAIMLNDNIYILSYGYQMGTYIMESDEIIDLKEDFQDFPKSIIGKKTSDGEAILLVGGRGGFLNVYRTQNGIPFKVRELYLH</sequence>
<keyword evidence="2" id="KW-1185">Reference proteome</keyword>
<dbReference type="InterPro" id="IPR011047">
    <property type="entry name" value="Quinoprotein_ADH-like_sf"/>
</dbReference>
<dbReference type="Gene3D" id="2.130.10.10">
    <property type="entry name" value="YVTN repeat-like/Quinoprotein amine dehydrogenase"/>
    <property type="match status" value="1"/>
</dbReference>
<protein>
    <submittedName>
        <fullName evidence="1">WD40 repeat protein</fullName>
    </submittedName>
</protein>
<name>A0ABU1IZR7_9BACL</name>